<evidence type="ECO:0000313" key="1">
    <source>
        <dbReference type="EMBL" id="CAB1422762.1"/>
    </source>
</evidence>
<organism evidence="1 2">
    <name type="scientific">Pleuronectes platessa</name>
    <name type="common">European plaice</name>
    <dbReference type="NCBI Taxonomy" id="8262"/>
    <lineage>
        <taxon>Eukaryota</taxon>
        <taxon>Metazoa</taxon>
        <taxon>Chordata</taxon>
        <taxon>Craniata</taxon>
        <taxon>Vertebrata</taxon>
        <taxon>Euteleostomi</taxon>
        <taxon>Actinopterygii</taxon>
        <taxon>Neopterygii</taxon>
        <taxon>Teleostei</taxon>
        <taxon>Neoteleostei</taxon>
        <taxon>Acanthomorphata</taxon>
        <taxon>Carangaria</taxon>
        <taxon>Pleuronectiformes</taxon>
        <taxon>Pleuronectoidei</taxon>
        <taxon>Pleuronectidae</taxon>
        <taxon>Pleuronectes</taxon>
    </lineage>
</organism>
<dbReference type="Proteomes" id="UP001153269">
    <property type="component" value="Unassembled WGS sequence"/>
</dbReference>
<dbReference type="AlphaFoldDB" id="A0A9N7YDV9"/>
<name>A0A9N7YDV9_PLEPL</name>
<dbReference type="EMBL" id="CADEAL010000611">
    <property type="protein sequence ID" value="CAB1422762.1"/>
    <property type="molecule type" value="Genomic_DNA"/>
</dbReference>
<gene>
    <name evidence="1" type="ORF">PLEPLA_LOCUS10680</name>
</gene>
<protein>
    <submittedName>
        <fullName evidence="1">Uncharacterized protein</fullName>
    </submittedName>
</protein>
<proteinExistence type="predicted"/>
<reference evidence="1" key="1">
    <citation type="submission" date="2020-03" db="EMBL/GenBank/DDBJ databases">
        <authorList>
            <person name="Weist P."/>
        </authorList>
    </citation>
    <scope>NUCLEOTIDE SEQUENCE</scope>
</reference>
<sequence length="154" mass="16826">MHALKVKGEGRLRWDSSPRGSVHTTAYHLNRSAYPYPSLGTDGLWPGSPTFLKLRATSKRISRTPCNAVADHQGAADRWLKTPGKDQNLDWDFRPEESSAGSGVCGTEGGHGRTLIRNQGGAVSKLFWVQSDNEALGHVTMETLYPSESAAEFN</sequence>
<comment type="caution">
    <text evidence="1">The sequence shown here is derived from an EMBL/GenBank/DDBJ whole genome shotgun (WGS) entry which is preliminary data.</text>
</comment>
<keyword evidence="2" id="KW-1185">Reference proteome</keyword>
<evidence type="ECO:0000313" key="2">
    <source>
        <dbReference type="Proteomes" id="UP001153269"/>
    </source>
</evidence>
<accession>A0A9N7YDV9</accession>